<dbReference type="OrthoDB" id="5863171at2759"/>
<feature type="compositionally biased region" description="Acidic residues" evidence="7">
    <location>
        <begin position="391"/>
        <end position="403"/>
    </location>
</feature>
<accession>A0A6J3MDL7</accession>
<dbReference type="PANTHER" id="PTHR12628">
    <property type="entry name" value="POLYCOMB-LIKE TRANSCRIPTION FACTOR"/>
    <property type="match status" value="1"/>
</dbReference>
<dbReference type="GO" id="GO:0003682">
    <property type="term" value="F:chromatin binding"/>
    <property type="evidence" value="ECO:0007669"/>
    <property type="project" value="TreeGrafter"/>
</dbReference>
<dbReference type="GO" id="GO:0045814">
    <property type="term" value="P:negative regulation of gene expression, epigenetic"/>
    <property type="evidence" value="ECO:0007669"/>
    <property type="project" value="TreeGrafter"/>
</dbReference>
<dbReference type="GO" id="GO:0008270">
    <property type="term" value="F:zinc ion binding"/>
    <property type="evidence" value="ECO:0007669"/>
    <property type="project" value="UniProtKB-KW"/>
</dbReference>
<dbReference type="SUPFAM" id="SSF57903">
    <property type="entry name" value="FYVE/PHD zinc finger"/>
    <property type="match status" value="1"/>
</dbReference>
<protein>
    <recommendedName>
        <fullName evidence="8">PHD-type domain-containing protein</fullName>
    </recommendedName>
</protein>
<comment type="subcellular location">
    <subcellularLocation>
        <location evidence="1">Nucleus</location>
    </subcellularLocation>
</comment>
<dbReference type="AlphaFoldDB" id="A0A6J3MDL7"/>
<evidence type="ECO:0000313" key="10">
    <source>
        <dbReference type="RefSeq" id="XP_033463009.1"/>
    </source>
</evidence>
<dbReference type="PROSITE" id="PS50016">
    <property type="entry name" value="ZF_PHD_2"/>
    <property type="match status" value="1"/>
</dbReference>
<dbReference type="Gene3D" id="3.30.40.10">
    <property type="entry name" value="Zinc/RING finger domain, C3HC4 (zinc finger)"/>
    <property type="match status" value="1"/>
</dbReference>
<dbReference type="InterPro" id="IPR011011">
    <property type="entry name" value="Znf_FYVE_PHD"/>
</dbReference>
<feature type="domain" description="PHD-type" evidence="8">
    <location>
        <begin position="219"/>
        <end position="275"/>
    </location>
</feature>
<keyword evidence="5" id="KW-0539">Nucleus</keyword>
<dbReference type="InterPro" id="IPR019786">
    <property type="entry name" value="Zinc_finger_PHD-type_CS"/>
</dbReference>
<reference evidence="10" key="2">
    <citation type="submission" date="2020-04" db="EMBL/GenBank/DDBJ databases">
        <authorList>
            <consortium name="NCBI Genome Project"/>
        </authorList>
    </citation>
    <scope>NUCLEOTIDE SEQUENCE</scope>
    <source>
        <strain evidence="10">CBS 342.82</strain>
    </source>
</reference>
<dbReference type="RefSeq" id="XP_033463009.1">
    <property type="nucleotide sequence ID" value="XM_033603895.1"/>
</dbReference>
<reference evidence="10" key="1">
    <citation type="submission" date="2020-01" db="EMBL/GenBank/DDBJ databases">
        <authorList>
            <consortium name="DOE Joint Genome Institute"/>
            <person name="Haridas S."/>
            <person name="Albert R."/>
            <person name="Binder M."/>
            <person name="Bloem J."/>
            <person name="Labutti K."/>
            <person name="Salamov A."/>
            <person name="Andreopoulos B."/>
            <person name="Baker S.E."/>
            <person name="Barry K."/>
            <person name="Bills G."/>
            <person name="Bluhm B.H."/>
            <person name="Cannon C."/>
            <person name="Castanera R."/>
            <person name="Culley D.E."/>
            <person name="Daum C."/>
            <person name="Ezra D."/>
            <person name="Gonzalez J.B."/>
            <person name="Henrissat B."/>
            <person name="Kuo A."/>
            <person name="Liang C."/>
            <person name="Lipzen A."/>
            <person name="Lutzoni F."/>
            <person name="Magnuson J."/>
            <person name="Mondo S."/>
            <person name="Nolan M."/>
            <person name="Ohm R."/>
            <person name="Pangilinan J."/>
            <person name="Park H.-J."/>
            <person name="Ramirez L."/>
            <person name="Alfaro M."/>
            <person name="Sun H."/>
            <person name="Tritt A."/>
            <person name="Yoshinaga Y."/>
            <person name="Zwiers L.-H."/>
            <person name="Turgeon B.G."/>
            <person name="Goodwin S.B."/>
            <person name="Spatafora J.W."/>
            <person name="Crous P.W."/>
            <person name="Grigoriev I.V."/>
        </authorList>
    </citation>
    <scope>NUCLEOTIDE SEQUENCE</scope>
    <source>
        <strain evidence="10">CBS 342.82</strain>
    </source>
</reference>
<evidence type="ECO:0000256" key="7">
    <source>
        <dbReference type="SAM" id="MobiDB-lite"/>
    </source>
</evidence>
<feature type="compositionally biased region" description="Basic residues" evidence="7">
    <location>
        <begin position="139"/>
        <end position="161"/>
    </location>
</feature>
<feature type="compositionally biased region" description="Low complexity" evidence="7">
    <location>
        <begin position="367"/>
        <end position="377"/>
    </location>
</feature>
<keyword evidence="9" id="KW-1185">Reference proteome</keyword>
<organism evidence="10">
    <name type="scientific">Dissoconium aciculare CBS 342.82</name>
    <dbReference type="NCBI Taxonomy" id="1314786"/>
    <lineage>
        <taxon>Eukaryota</taxon>
        <taxon>Fungi</taxon>
        <taxon>Dikarya</taxon>
        <taxon>Ascomycota</taxon>
        <taxon>Pezizomycotina</taxon>
        <taxon>Dothideomycetes</taxon>
        <taxon>Dothideomycetidae</taxon>
        <taxon>Mycosphaerellales</taxon>
        <taxon>Dissoconiaceae</taxon>
        <taxon>Dissoconium</taxon>
    </lineage>
</organism>
<evidence type="ECO:0000256" key="3">
    <source>
        <dbReference type="ARBA" id="ARBA00022771"/>
    </source>
</evidence>
<dbReference type="PANTHER" id="PTHR12628:SF10">
    <property type="entry name" value="HOMEOBOX DOMAIN-CONTAINING PROTEIN"/>
    <property type="match status" value="1"/>
</dbReference>
<dbReference type="InterPro" id="IPR001965">
    <property type="entry name" value="Znf_PHD"/>
</dbReference>
<evidence type="ECO:0000259" key="8">
    <source>
        <dbReference type="PROSITE" id="PS50016"/>
    </source>
</evidence>
<sequence>MDVRYSHSFDQVPESSSSLSDAPSHDALTEGFQSRATSLDSSHHSGINTTRNLQSTNSPQNFNAAQGAQTTSHGWDTSIFPAAQQKSTASSTSTPSHVPSQIISATPRRSSTKTTIDSANFSNTKGVAKADEDASRSAVRGRGRGGRPKGRGRGGKSSKRKRSDDEDGDSDSSEVITPVTTVTKSGRSILKPSSFVPPPMSPPTATKRKRPFRQRNPENAVCKTCLRGSSPASNMIVFCDGCNSPYHRYCHKPPIDQAVVDEVDKEWFCRNCRVDVVVPDPVPVPVQVSIPDIDPAGLVSVEGATLEQRQRYFSTLPSDVLVSLLTRATTIQPDLPLFTREFKASADPRISPSADQRLIADQISQQPPIASPPLQSSTNAAKPSSHGGDPVDYESDSKEDELSGDGSRTHPANYPLPGQGLMSTLKDRQNFQWLVDPDDAKNGVYTHVYRAPHNGKMYPATPPVRG</sequence>
<evidence type="ECO:0000313" key="9">
    <source>
        <dbReference type="Proteomes" id="UP000504637"/>
    </source>
</evidence>
<reference evidence="10" key="3">
    <citation type="submission" date="2025-08" db="UniProtKB">
        <authorList>
            <consortium name="RefSeq"/>
        </authorList>
    </citation>
    <scope>IDENTIFICATION</scope>
    <source>
        <strain evidence="10">CBS 342.82</strain>
    </source>
</reference>
<dbReference type="InterPro" id="IPR013083">
    <property type="entry name" value="Znf_RING/FYVE/PHD"/>
</dbReference>
<evidence type="ECO:0000256" key="5">
    <source>
        <dbReference type="ARBA" id="ARBA00023242"/>
    </source>
</evidence>
<feature type="compositionally biased region" description="Low complexity" evidence="7">
    <location>
        <begin position="81"/>
        <end position="101"/>
    </location>
</feature>
<proteinExistence type="predicted"/>
<dbReference type="Proteomes" id="UP000504637">
    <property type="component" value="Unplaced"/>
</dbReference>
<dbReference type="GO" id="GO:0003677">
    <property type="term" value="F:DNA binding"/>
    <property type="evidence" value="ECO:0007669"/>
    <property type="project" value="TreeGrafter"/>
</dbReference>
<dbReference type="InterPro" id="IPR019787">
    <property type="entry name" value="Znf_PHD-finger"/>
</dbReference>
<gene>
    <name evidence="10" type="ORF">K489DRAFT_376366</name>
</gene>
<evidence type="ECO:0000256" key="4">
    <source>
        <dbReference type="ARBA" id="ARBA00022833"/>
    </source>
</evidence>
<feature type="region of interest" description="Disordered" evidence="7">
    <location>
        <begin position="367"/>
        <end position="422"/>
    </location>
</feature>
<dbReference type="Pfam" id="PF00628">
    <property type="entry name" value="PHD"/>
    <property type="match status" value="1"/>
</dbReference>
<keyword evidence="2" id="KW-0479">Metal-binding</keyword>
<dbReference type="GO" id="GO:0005634">
    <property type="term" value="C:nucleus"/>
    <property type="evidence" value="ECO:0007669"/>
    <property type="project" value="UniProtKB-SubCell"/>
</dbReference>
<dbReference type="GeneID" id="54361695"/>
<evidence type="ECO:0000256" key="1">
    <source>
        <dbReference type="ARBA" id="ARBA00004123"/>
    </source>
</evidence>
<feature type="compositionally biased region" description="Polar residues" evidence="7">
    <location>
        <begin position="174"/>
        <end position="186"/>
    </location>
</feature>
<dbReference type="PROSITE" id="PS01359">
    <property type="entry name" value="ZF_PHD_1"/>
    <property type="match status" value="1"/>
</dbReference>
<feature type="compositionally biased region" description="Polar residues" evidence="7">
    <location>
        <begin position="31"/>
        <end position="75"/>
    </location>
</feature>
<dbReference type="CDD" id="cd15502">
    <property type="entry name" value="PHD_Phf1p_Phf2p_like"/>
    <property type="match status" value="1"/>
</dbReference>
<feature type="compositionally biased region" description="Polar residues" evidence="7">
    <location>
        <begin position="102"/>
        <end position="125"/>
    </location>
</feature>
<keyword evidence="4" id="KW-0862">Zinc</keyword>
<feature type="region of interest" description="Disordered" evidence="7">
    <location>
        <begin position="1"/>
        <end position="214"/>
    </location>
</feature>
<dbReference type="SMART" id="SM00249">
    <property type="entry name" value="PHD"/>
    <property type="match status" value="1"/>
</dbReference>
<evidence type="ECO:0000256" key="2">
    <source>
        <dbReference type="ARBA" id="ARBA00022723"/>
    </source>
</evidence>
<evidence type="ECO:0000256" key="6">
    <source>
        <dbReference type="PROSITE-ProRule" id="PRU00146"/>
    </source>
</evidence>
<keyword evidence="3 6" id="KW-0863">Zinc-finger</keyword>
<name>A0A6J3MDL7_9PEZI</name>